<dbReference type="AlphaFoldDB" id="D6U2Q6"/>
<comment type="caution">
    <text evidence="2">The sequence shown here is derived from an EMBL/GenBank/DDBJ whole genome shotgun (WGS) entry which is preliminary data.</text>
</comment>
<accession>D6U2Q6</accession>
<evidence type="ECO:0000256" key="1">
    <source>
        <dbReference type="ARBA" id="ARBA00023172"/>
    </source>
</evidence>
<gene>
    <name evidence="2" type="ORF">Krac_1680</name>
</gene>
<evidence type="ECO:0008006" key="4">
    <source>
        <dbReference type="Google" id="ProtNLM"/>
    </source>
</evidence>
<evidence type="ECO:0000313" key="2">
    <source>
        <dbReference type="EMBL" id="EFH81020.1"/>
    </source>
</evidence>
<dbReference type="Gene3D" id="1.10.443.10">
    <property type="entry name" value="Intergrase catalytic core"/>
    <property type="match status" value="1"/>
</dbReference>
<sequence>MAEPSVLSPAAYSTTLPRVPSNSQYFRKYLDVSRTHTARYTFNKLAKQAGAMLEERQGMLMHSSPVTTQIYDKQLERGTNKYAEQISDLLGL</sequence>
<dbReference type="InterPro" id="IPR013762">
    <property type="entry name" value="Integrase-like_cat_sf"/>
</dbReference>
<dbReference type="InParanoid" id="D6U2Q6"/>
<dbReference type="GO" id="GO:0006310">
    <property type="term" value="P:DNA recombination"/>
    <property type="evidence" value="ECO:0007669"/>
    <property type="project" value="UniProtKB-KW"/>
</dbReference>
<reference evidence="2 3" key="1">
    <citation type="journal article" date="2011" name="Stand. Genomic Sci.">
        <title>Non-contiguous finished genome sequence and contextual data of the filamentous soil bacterium Ktedonobacter racemifer type strain (SOSP1-21).</title>
        <authorList>
            <person name="Chang Y.J."/>
            <person name="Land M."/>
            <person name="Hauser L."/>
            <person name="Chertkov O."/>
            <person name="Del Rio T.G."/>
            <person name="Nolan M."/>
            <person name="Copeland A."/>
            <person name="Tice H."/>
            <person name="Cheng J.F."/>
            <person name="Lucas S."/>
            <person name="Han C."/>
            <person name="Goodwin L."/>
            <person name="Pitluck S."/>
            <person name="Ivanova N."/>
            <person name="Ovchinikova G."/>
            <person name="Pati A."/>
            <person name="Chen A."/>
            <person name="Palaniappan K."/>
            <person name="Mavromatis K."/>
            <person name="Liolios K."/>
            <person name="Brettin T."/>
            <person name="Fiebig A."/>
            <person name="Rohde M."/>
            <person name="Abt B."/>
            <person name="Goker M."/>
            <person name="Detter J.C."/>
            <person name="Woyke T."/>
            <person name="Bristow J."/>
            <person name="Eisen J.A."/>
            <person name="Markowitz V."/>
            <person name="Hugenholtz P."/>
            <person name="Kyrpides N.C."/>
            <person name="Klenk H.P."/>
            <person name="Lapidus A."/>
        </authorList>
    </citation>
    <scope>NUCLEOTIDE SEQUENCE [LARGE SCALE GENOMIC DNA]</scope>
    <source>
        <strain evidence="3">DSM 44963</strain>
    </source>
</reference>
<dbReference type="GO" id="GO:0003677">
    <property type="term" value="F:DNA binding"/>
    <property type="evidence" value="ECO:0007669"/>
    <property type="project" value="InterPro"/>
</dbReference>
<dbReference type="SUPFAM" id="SSF56349">
    <property type="entry name" value="DNA breaking-rejoining enzymes"/>
    <property type="match status" value="1"/>
</dbReference>
<dbReference type="EMBL" id="ADVG01000004">
    <property type="protein sequence ID" value="EFH81020.1"/>
    <property type="molecule type" value="Genomic_DNA"/>
</dbReference>
<keyword evidence="3" id="KW-1185">Reference proteome</keyword>
<dbReference type="InterPro" id="IPR011010">
    <property type="entry name" value="DNA_brk_join_enz"/>
</dbReference>
<name>D6U2Q6_KTERA</name>
<proteinExistence type="predicted"/>
<dbReference type="Proteomes" id="UP000004508">
    <property type="component" value="Unassembled WGS sequence"/>
</dbReference>
<protein>
    <recommendedName>
        <fullName evidence="4">Integrase family protein</fullName>
    </recommendedName>
</protein>
<dbReference type="GO" id="GO:0015074">
    <property type="term" value="P:DNA integration"/>
    <property type="evidence" value="ECO:0007669"/>
    <property type="project" value="InterPro"/>
</dbReference>
<keyword evidence="1" id="KW-0233">DNA recombination</keyword>
<organism evidence="2 3">
    <name type="scientific">Ktedonobacter racemifer DSM 44963</name>
    <dbReference type="NCBI Taxonomy" id="485913"/>
    <lineage>
        <taxon>Bacteria</taxon>
        <taxon>Bacillati</taxon>
        <taxon>Chloroflexota</taxon>
        <taxon>Ktedonobacteria</taxon>
        <taxon>Ktedonobacterales</taxon>
        <taxon>Ktedonobacteraceae</taxon>
        <taxon>Ktedonobacter</taxon>
    </lineage>
</organism>
<evidence type="ECO:0000313" key="3">
    <source>
        <dbReference type="Proteomes" id="UP000004508"/>
    </source>
</evidence>
<dbReference type="STRING" id="485913.Krac_1680"/>